<feature type="compositionally biased region" description="Pro residues" evidence="1">
    <location>
        <begin position="1"/>
        <end position="12"/>
    </location>
</feature>
<dbReference type="RefSeq" id="WP_345662144.1">
    <property type="nucleotide sequence ID" value="NZ_BAABET010000004.1"/>
</dbReference>
<reference evidence="4" key="1">
    <citation type="journal article" date="2019" name="Int. J. Syst. Evol. Microbiol.">
        <title>The Global Catalogue of Microorganisms (GCM) 10K type strain sequencing project: providing services to taxonomists for standard genome sequencing and annotation.</title>
        <authorList>
            <consortium name="The Broad Institute Genomics Platform"/>
            <consortium name="The Broad Institute Genome Sequencing Center for Infectious Disease"/>
            <person name="Wu L."/>
            <person name="Ma J."/>
        </authorList>
    </citation>
    <scope>NUCLEOTIDE SEQUENCE [LARGE SCALE GENOMIC DNA]</scope>
    <source>
        <strain evidence="4">JCM 31290</strain>
    </source>
</reference>
<evidence type="ECO:0000313" key="4">
    <source>
        <dbReference type="Proteomes" id="UP001501115"/>
    </source>
</evidence>
<dbReference type="InterPro" id="IPR000914">
    <property type="entry name" value="SBP_5_dom"/>
</dbReference>
<protein>
    <recommendedName>
        <fullName evidence="2">Solute-binding protein family 5 domain-containing protein</fullName>
    </recommendedName>
</protein>
<dbReference type="InterPro" id="IPR006311">
    <property type="entry name" value="TAT_signal"/>
</dbReference>
<dbReference type="EMBL" id="BAABET010000004">
    <property type="protein sequence ID" value="GAA4311727.1"/>
    <property type="molecule type" value="Genomic_DNA"/>
</dbReference>
<feature type="region of interest" description="Disordered" evidence="1">
    <location>
        <begin position="1"/>
        <end position="22"/>
    </location>
</feature>
<dbReference type="CDD" id="cd00995">
    <property type="entry name" value="PBP2_NikA_DppA_OppA_like"/>
    <property type="match status" value="1"/>
</dbReference>
<name>A0ABP8FVB0_9ACTN</name>
<dbReference type="Proteomes" id="UP001501115">
    <property type="component" value="Unassembled WGS sequence"/>
</dbReference>
<sequence length="537" mass="58361">MTPSPHSAPPDHQPPRDPLVRPVRRRTLLRLGALGGTGLALGPLSACAGPTGAPGPGTLTLGLNRSLVSLDNKLNQFDAAVTVQRAVREALTRIGPGLRVQLVLADRFAMTGPTTWSVRLREGVRYSDGSPVTVEDVATAVEMYGKVNGSFLLGLFPELPTVEKTGERTFELHTKRPVPVLDRLMANIHITPAAANRPEELQSGVGSGPYKVIEANSGAGEYTLARNPRYWGRAPHVDRVRVRFVPEESSRVIALRSGELDVVDTLTPDSAEQLTGLPGVAVQETSGVRICQLFYNFRKPGDHPLSDARVRRALTYAIDGEALVKDVLTDSAEAARGVVPLALEGAVRTGSYTYDPRKARAQLKQLGAEGLRIRILWESGEFAADSSVMEAVADMFREIGVRASLLQFEPGGDILKWRQGRGGDWDVIGNGFPGTTGQALTSLQGMYGGTPERERTRDTYMGYVVPDVLRRLEDAATETDAAARDRKLAAAQHAIWNTWPSLWAFAPKTLLARRERVRDLGLLKLNCYDLSAVRLEG</sequence>
<dbReference type="InterPro" id="IPR039424">
    <property type="entry name" value="SBP_5"/>
</dbReference>
<proteinExistence type="predicted"/>
<dbReference type="Pfam" id="PF00496">
    <property type="entry name" value="SBP_bac_5"/>
    <property type="match status" value="1"/>
</dbReference>
<dbReference type="Gene3D" id="3.40.190.10">
    <property type="entry name" value="Periplasmic binding protein-like II"/>
    <property type="match status" value="1"/>
</dbReference>
<dbReference type="PANTHER" id="PTHR30290:SF65">
    <property type="entry name" value="MONOACYL PHOSPHATIDYLINOSITOL TETRAMANNOSIDE-BINDING PROTEIN LPQW-RELATED"/>
    <property type="match status" value="1"/>
</dbReference>
<keyword evidence="4" id="KW-1185">Reference proteome</keyword>
<dbReference type="Gene3D" id="3.90.76.10">
    <property type="entry name" value="Dipeptide-binding Protein, Domain 1"/>
    <property type="match status" value="1"/>
</dbReference>
<accession>A0ABP8FVB0</accession>
<dbReference type="Gene3D" id="3.10.105.10">
    <property type="entry name" value="Dipeptide-binding Protein, Domain 3"/>
    <property type="match status" value="1"/>
</dbReference>
<gene>
    <name evidence="3" type="ORF">GCM10023086_31980</name>
</gene>
<dbReference type="PIRSF" id="PIRSF002741">
    <property type="entry name" value="MppA"/>
    <property type="match status" value="1"/>
</dbReference>
<organism evidence="3 4">
    <name type="scientific">Streptomyces venetus</name>
    <dbReference type="NCBI Taxonomy" id="1701086"/>
    <lineage>
        <taxon>Bacteria</taxon>
        <taxon>Bacillati</taxon>
        <taxon>Actinomycetota</taxon>
        <taxon>Actinomycetes</taxon>
        <taxon>Kitasatosporales</taxon>
        <taxon>Streptomycetaceae</taxon>
        <taxon>Streptomyces</taxon>
    </lineage>
</organism>
<evidence type="ECO:0000256" key="1">
    <source>
        <dbReference type="SAM" id="MobiDB-lite"/>
    </source>
</evidence>
<dbReference type="PROSITE" id="PS51318">
    <property type="entry name" value="TAT"/>
    <property type="match status" value="1"/>
</dbReference>
<dbReference type="PANTHER" id="PTHR30290">
    <property type="entry name" value="PERIPLASMIC BINDING COMPONENT OF ABC TRANSPORTER"/>
    <property type="match status" value="1"/>
</dbReference>
<evidence type="ECO:0000313" key="3">
    <source>
        <dbReference type="EMBL" id="GAA4311727.1"/>
    </source>
</evidence>
<dbReference type="InterPro" id="IPR030678">
    <property type="entry name" value="Peptide/Ni-bd"/>
</dbReference>
<evidence type="ECO:0000259" key="2">
    <source>
        <dbReference type="Pfam" id="PF00496"/>
    </source>
</evidence>
<feature type="domain" description="Solute-binding protein family 5" evidence="2">
    <location>
        <begin position="104"/>
        <end position="451"/>
    </location>
</feature>
<comment type="caution">
    <text evidence="3">The sequence shown here is derived from an EMBL/GenBank/DDBJ whole genome shotgun (WGS) entry which is preliminary data.</text>
</comment>
<dbReference type="SUPFAM" id="SSF53850">
    <property type="entry name" value="Periplasmic binding protein-like II"/>
    <property type="match status" value="1"/>
</dbReference>